<accession>A0A9N9K182</accession>
<comment type="caution">
    <text evidence="2">The sequence shown here is derived from an EMBL/GenBank/DDBJ whole genome shotgun (WGS) entry which is preliminary data.</text>
</comment>
<name>A0A9N9K182_9GLOM</name>
<organism evidence="2 3">
    <name type="scientific">Cetraspora pellucida</name>
    <dbReference type="NCBI Taxonomy" id="1433469"/>
    <lineage>
        <taxon>Eukaryota</taxon>
        <taxon>Fungi</taxon>
        <taxon>Fungi incertae sedis</taxon>
        <taxon>Mucoromycota</taxon>
        <taxon>Glomeromycotina</taxon>
        <taxon>Glomeromycetes</taxon>
        <taxon>Diversisporales</taxon>
        <taxon>Gigasporaceae</taxon>
        <taxon>Cetraspora</taxon>
    </lineage>
</organism>
<feature type="region of interest" description="Disordered" evidence="1">
    <location>
        <begin position="124"/>
        <end position="156"/>
    </location>
</feature>
<evidence type="ECO:0000256" key="1">
    <source>
        <dbReference type="SAM" id="MobiDB-lite"/>
    </source>
</evidence>
<dbReference type="Proteomes" id="UP000789759">
    <property type="component" value="Unassembled WGS sequence"/>
</dbReference>
<protein>
    <submittedName>
        <fullName evidence="2">23365_t:CDS:1</fullName>
    </submittedName>
</protein>
<sequence length="197" mass="22750">ENTKNVKPIQVEVEGNNSGLLEYINKNNPSWNEQVAQETKELKKITNTYKKELKENRTYVTKEKISLVKKSDKIATLIEQDNNTFTYNEEVIEVNTLNEEVLKINICNKNNNKTTICNKEVSETSTGNKDNIETTTQNKSEQEFHANKEENPYLQDDIPITDSVGLQENDLTQNKQNRPLLPLIEIDNNKKNKETLH</sequence>
<dbReference type="AlphaFoldDB" id="A0A9N9K182"/>
<evidence type="ECO:0000313" key="2">
    <source>
        <dbReference type="EMBL" id="CAG8807149.1"/>
    </source>
</evidence>
<proteinExistence type="predicted"/>
<feature type="compositionally biased region" description="Polar residues" evidence="1">
    <location>
        <begin position="124"/>
        <end position="139"/>
    </location>
</feature>
<feature type="compositionally biased region" description="Basic and acidic residues" evidence="1">
    <location>
        <begin position="140"/>
        <end position="151"/>
    </location>
</feature>
<gene>
    <name evidence="2" type="ORF">CPELLU_LOCUS18266</name>
</gene>
<feature type="non-terminal residue" evidence="2">
    <location>
        <position position="197"/>
    </location>
</feature>
<keyword evidence="3" id="KW-1185">Reference proteome</keyword>
<dbReference type="EMBL" id="CAJVQA010035455">
    <property type="protein sequence ID" value="CAG8807149.1"/>
    <property type="molecule type" value="Genomic_DNA"/>
</dbReference>
<evidence type="ECO:0000313" key="3">
    <source>
        <dbReference type="Proteomes" id="UP000789759"/>
    </source>
</evidence>
<reference evidence="2" key="1">
    <citation type="submission" date="2021-06" db="EMBL/GenBank/DDBJ databases">
        <authorList>
            <person name="Kallberg Y."/>
            <person name="Tangrot J."/>
            <person name="Rosling A."/>
        </authorList>
    </citation>
    <scope>NUCLEOTIDE SEQUENCE</scope>
    <source>
        <strain evidence="2">FL966</strain>
    </source>
</reference>